<sequence>GDDDGDVPGATPLDPAAGPARRTPASRPRRRRTQLVAAAAGVAVGVGGTVVAQQPWADDTSEAPRLSAVDPHKHA</sequence>
<feature type="non-terminal residue" evidence="3">
    <location>
        <position position="1"/>
    </location>
</feature>
<feature type="transmembrane region" description="Helical" evidence="2">
    <location>
        <begin position="35"/>
        <end position="56"/>
    </location>
</feature>
<dbReference type="Proteomes" id="UP001168537">
    <property type="component" value="Unassembled WGS sequence"/>
</dbReference>
<gene>
    <name evidence="3" type="ORF">QWY29_20725</name>
</gene>
<proteinExistence type="predicted"/>
<accession>A0ABT8F0J9</accession>
<evidence type="ECO:0000313" key="4">
    <source>
        <dbReference type="Proteomes" id="UP001168537"/>
    </source>
</evidence>
<name>A0ABT8F0J9_9ACTN</name>
<keyword evidence="4" id="KW-1185">Reference proteome</keyword>
<feature type="region of interest" description="Disordered" evidence="1">
    <location>
        <begin position="1"/>
        <end position="32"/>
    </location>
</feature>
<evidence type="ECO:0000256" key="2">
    <source>
        <dbReference type="SAM" id="Phobius"/>
    </source>
</evidence>
<protein>
    <recommendedName>
        <fullName evidence="5">Serine/threonine protein kinase</fullName>
    </recommendedName>
</protein>
<keyword evidence="2" id="KW-1133">Transmembrane helix</keyword>
<evidence type="ECO:0008006" key="5">
    <source>
        <dbReference type="Google" id="ProtNLM"/>
    </source>
</evidence>
<keyword evidence="2" id="KW-0812">Transmembrane</keyword>
<organism evidence="3 4">
    <name type="scientific">Nocardioides abyssi</name>
    <dbReference type="NCBI Taxonomy" id="3058370"/>
    <lineage>
        <taxon>Bacteria</taxon>
        <taxon>Bacillati</taxon>
        <taxon>Actinomycetota</taxon>
        <taxon>Actinomycetes</taxon>
        <taxon>Propionibacteriales</taxon>
        <taxon>Nocardioidaceae</taxon>
        <taxon>Nocardioides</taxon>
    </lineage>
</organism>
<feature type="non-terminal residue" evidence="3">
    <location>
        <position position="75"/>
    </location>
</feature>
<dbReference type="EMBL" id="JAUHJR010000264">
    <property type="protein sequence ID" value="MDN4163794.1"/>
    <property type="molecule type" value="Genomic_DNA"/>
</dbReference>
<evidence type="ECO:0000313" key="3">
    <source>
        <dbReference type="EMBL" id="MDN4163794.1"/>
    </source>
</evidence>
<reference evidence="3" key="1">
    <citation type="submission" date="2023-06" db="EMBL/GenBank/DDBJ databases">
        <title>Draft genome sequence of Nocardioides sp. SOB72.</title>
        <authorList>
            <person name="Zhang G."/>
        </authorList>
    </citation>
    <scope>NUCLEOTIDE SEQUENCE</scope>
    <source>
        <strain evidence="3">SOB72</strain>
    </source>
</reference>
<comment type="caution">
    <text evidence="3">The sequence shown here is derived from an EMBL/GenBank/DDBJ whole genome shotgun (WGS) entry which is preliminary data.</text>
</comment>
<feature type="region of interest" description="Disordered" evidence="1">
    <location>
        <begin position="54"/>
        <end position="75"/>
    </location>
</feature>
<evidence type="ECO:0000256" key="1">
    <source>
        <dbReference type="SAM" id="MobiDB-lite"/>
    </source>
</evidence>
<keyword evidence="2" id="KW-0472">Membrane</keyword>
<feature type="compositionally biased region" description="Low complexity" evidence="1">
    <location>
        <begin position="15"/>
        <end position="26"/>
    </location>
</feature>